<dbReference type="Proteomes" id="UP000310639">
    <property type="component" value="Chromosome"/>
</dbReference>
<dbReference type="SUPFAM" id="SSF53335">
    <property type="entry name" value="S-adenosyl-L-methionine-dependent methyltransferases"/>
    <property type="match status" value="1"/>
</dbReference>
<keyword evidence="2 3" id="KW-0808">Transferase</keyword>
<dbReference type="RefSeq" id="WP_138079098.1">
    <property type="nucleotide sequence ID" value="NZ_CP040004.1"/>
</dbReference>
<accession>A0A4P9A3A2</accession>
<keyword evidence="1 3" id="KW-0489">Methyltransferase</keyword>
<evidence type="ECO:0000313" key="4">
    <source>
        <dbReference type="Proteomes" id="UP000310639"/>
    </source>
</evidence>
<reference evidence="3 4" key="1">
    <citation type="submission" date="2019-04" db="EMBL/GenBank/DDBJ databases">
        <title>Saccharibacteria TM7 genomes.</title>
        <authorList>
            <person name="Bor B."/>
            <person name="He X."/>
            <person name="Chen T."/>
            <person name="Dewhirst F.E."/>
        </authorList>
    </citation>
    <scope>NUCLEOTIDE SEQUENCE [LARGE SCALE GENOMIC DNA]</scope>
    <source>
        <strain evidence="3 4">BB001</strain>
    </source>
</reference>
<dbReference type="PIRSF" id="PIRSF004553">
    <property type="entry name" value="CHP00095"/>
    <property type="match status" value="1"/>
</dbReference>
<dbReference type="InterPro" id="IPR004398">
    <property type="entry name" value="RNA_MeTrfase_RsmD"/>
</dbReference>
<evidence type="ECO:0000256" key="1">
    <source>
        <dbReference type="ARBA" id="ARBA00022603"/>
    </source>
</evidence>
<name>A0A4P9A3A2_9BACT</name>
<dbReference type="PROSITE" id="PS00092">
    <property type="entry name" value="N6_MTASE"/>
    <property type="match status" value="1"/>
</dbReference>
<dbReference type="OrthoDB" id="9803017at2"/>
<dbReference type="CDD" id="cd02440">
    <property type="entry name" value="AdoMet_MTases"/>
    <property type="match status" value="1"/>
</dbReference>
<dbReference type="InterPro" id="IPR002052">
    <property type="entry name" value="DNA_methylase_N6_adenine_CS"/>
</dbReference>
<proteinExistence type="predicted"/>
<dbReference type="NCBIfam" id="TIGR00095">
    <property type="entry name" value="16S rRNA (guanine(966)-N(2))-methyltransferase RsmD"/>
    <property type="match status" value="1"/>
</dbReference>
<dbReference type="GO" id="GO:0003676">
    <property type="term" value="F:nucleic acid binding"/>
    <property type="evidence" value="ECO:0007669"/>
    <property type="project" value="InterPro"/>
</dbReference>
<dbReference type="AlphaFoldDB" id="A0A4P9A3A2"/>
<evidence type="ECO:0000313" key="3">
    <source>
        <dbReference type="EMBL" id="QCT42290.1"/>
    </source>
</evidence>
<dbReference type="EMBL" id="CP040004">
    <property type="protein sequence ID" value="QCT42290.1"/>
    <property type="molecule type" value="Genomic_DNA"/>
</dbReference>
<dbReference type="PANTHER" id="PTHR43542">
    <property type="entry name" value="METHYLTRANSFERASE"/>
    <property type="match status" value="1"/>
</dbReference>
<dbReference type="GO" id="GO:0052913">
    <property type="term" value="F:16S rRNA (guanine(966)-N(2))-methyltransferase activity"/>
    <property type="evidence" value="ECO:0007669"/>
    <property type="project" value="UniProtKB-EC"/>
</dbReference>
<dbReference type="Pfam" id="PF03602">
    <property type="entry name" value="Cons_hypoth95"/>
    <property type="match status" value="1"/>
</dbReference>
<dbReference type="Gene3D" id="3.40.50.150">
    <property type="entry name" value="Vaccinia Virus protein VP39"/>
    <property type="match status" value="1"/>
</dbReference>
<organism evidence="3 4">
    <name type="scientific">Candidatus Nanosynbacter featherlites</name>
    <dbReference type="NCBI Taxonomy" id="2572088"/>
    <lineage>
        <taxon>Bacteria</taxon>
        <taxon>Candidatus Saccharimonadota</taxon>
        <taxon>Candidatus Saccharimonadia</taxon>
        <taxon>Candidatus Nanosynbacterales</taxon>
        <taxon>Candidatus Nanosynbacteraceae</taxon>
        <taxon>Candidatus Nanosynbacter</taxon>
    </lineage>
</organism>
<dbReference type="InterPro" id="IPR029063">
    <property type="entry name" value="SAM-dependent_MTases_sf"/>
</dbReference>
<dbReference type="PANTHER" id="PTHR43542:SF1">
    <property type="entry name" value="METHYLTRANSFERASE"/>
    <property type="match status" value="1"/>
</dbReference>
<sequence>MRVRIIAGEFGGRFIQTPPGSTTHPMGERVRSAMFNSLGETVRGARVLDAFAGSGAIGLEALSRGATSVVFVERNRVAQRVIAENIGSLGVDEKSIVIKTTISNWLKSMSVTEKFDIIFADPPYHNPQFSTVSRLMGLLKPGGCMILSHPGIGEVPIQNGIVVVDNRSYGEAHLTKFLREPS</sequence>
<protein>
    <submittedName>
        <fullName evidence="3">16S rRNA (Guanine(966)-N(2))-methyltransferase RsmD</fullName>
        <ecNumber evidence="3">2.1.1.171</ecNumber>
    </submittedName>
</protein>
<keyword evidence="4" id="KW-1185">Reference proteome</keyword>
<evidence type="ECO:0000256" key="2">
    <source>
        <dbReference type="ARBA" id="ARBA00022679"/>
    </source>
</evidence>
<dbReference type="KEGG" id="nft:FBF37_02310"/>
<gene>
    <name evidence="3" type="primary">rsmD</name>
    <name evidence="3" type="ORF">FBF37_02310</name>
</gene>
<dbReference type="EC" id="2.1.1.171" evidence="3"/>